<feature type="region of interest" description="Disordered" evidence="1">
    <location>
        <begin position="104"/>
        <end position="152"/>
    </location>
</feature>
<feature type="compositionally biased region" description="Basic residues" evidence="1">
    <location>
        <begin position="125"/>
        <end position="139"/>
    </location>
</feature>
<reference evidence="2" key="1">
    <citation type="journal article" date="2022" name="Int. J. Mol. Sci.">
        <title>Draft Genome of Tanacetum Coccineum: Genomic Comparison of Closely Related Tanacetum-Family Plants.</title>
        <authorList>
            <person name="Yamashiro T."/>
            <person name="Shiraishi A."/>
            <person name="Nakayama K."/>
            <person name="Satake H."/>
        </authorList>
    </citation>
    <scope>NUCLEOTIDE SEQUENCE</scope>
</reference>
<feature type="region of interest" description="Disordered" evidence="1">
    <location>
        <begin position="1"/>
        <end position="41"/>
    </location>
</feature>
<evidence type="ECO:0000256" key="1">
    <source>
        <dbReference type="SAM" id="MobiDB-lite"/>
    </source>
</evidence>
<evidence type="ECO:0000313" key="3">
    <source>
        <dbReference type="Proteomes" id="UP001151760"/>
    </source>
</evidence>
<sequence length="152" mass="17024">MAESSSQNPSSPKITPKEEPVTLNKPESPNPFLPASQVEDSSLDQISIRDATILYWSTPMESRWIMQEYYGEDLIHKLNKKTREKISSPEPPFTDHMKAICNLDVPVDSKAPKSSSQTEEVPQGKKPRAKSGLKRKRSSKYTSESTTKASKS</sequence>
<name>A0ABQ5CJC2_9ASTR</name>
<comment type="caution">
    <text evidence="2">The sequence shown here is derived from an EMBL/GenBank/DDBJ whole genome shotgun (WGS) entry which is preliminary data.</text>
</comment>
<dbReference type="EMBL" id="BQNB010014327">
    <property type="protein sequence ID" value="GJT26858.1"/>
    <property type="molecule type" value="Genomic_DNA"/>
</dbReference>
<feature type="compositionally biased region" description="Polar residues" evidence="1">
    <location>
        <begin position="1"/>
        <end position="13"/>
    </location>
</feature>
<organism evidence="2 3">
    <name type="scientific">Tanacetum coccineum</name>
    <dbReference type="NCBI Taxonomy" id="301880"/>
    <lineage>
        <taxon>Eukaryota</taxon>
        <taxon>Viridiplantae</taxon>
        <taxon>Streptophyta</taxon>
        <taxon>Embryophyta</taxon>
        <taxon>Tracheophyta</taxon>
        <taxon>Spermatophyta</taxon>
        <taxon>Magnoliopsida</taxon>
        <taxon>eudicotyledons</taxon>
        <taxon>Gunneridae</taxon>
        <taxon>Pentapetalae</taxon>
        <taxon>asterids</taxon>
        <taxon>campanulids</taxon>
        <taxon>Asterales</taxon>
        <taxon>Asteraceae</taxon>
        <taxon>Asteroideae</taxon>
        <taxon>Anthemideae</taxon>
        <taxon>Anthemidinae</taxon>
        <taxon>Tanacetum</taxon>
    </lineage>
</organism>
<dbReference type="Proteomes" id="UP001151760">
    <property type="component" value="Unassembled WGS sequence"/>
</dbReference>
<reference evidence="2" key="2">
    <citation type="submission" date="2022-01" db="EMBL/GenBank/DDBJ databases">
        <authorList>
            <person name="Yamashiro T."/>
            <person name="Shiraishi A."/>
            <person name="Satake H."/>
            <person name="Nakayama K."/>
        </authorList>
    </citation>
    <scope>NUCLEOTIDE SEQUENCE</scope>
</reference>
<gene>
    <name evidence="2" type="ORF">Tco_0907133</name>
</gene>
<accession>A0ABQ5CJC2</accession>
<evidence type="ECO:0000313" key="2">
    <source>
        <dbReference type="EMBL" id="GJT26858.1"/>
    </source>
</evidence>
<proteinExistence type="predicted"/>
<feature type="compositionally biased region" description="Polar residues" evidence="1">
    <location>
        <begin position="140"/>
        <end position="152"/>
    </location>
</feature>
<protein>
    <submittedName>
        <fullName evidence="2">Uncharacterized protein</fullName>
    </submittedName>
</protein>
<keyword evidence="3" id="KW-1185">Reference proteome</keyword>